<name>A0A7X0LS50_9ACTN</name>
<proteinExistence type="predicted"/>
<keyword evidence="3" id="KW-1185">Reference proteome</keyword>
<evidence type="ECO:0008006" key="4">
    <source>
        <dbReference type="Google" id="ProtNLM"/>
    </source>
</evidence>
<dbReference type="PROSITE" id="PS51257">
    <property type="entry name" value="PROKAR_LIPOPROTEIN"/>
    <property type="match status" value="1"/>
</dbReference>
<dbReference type="AlphaFoldDB" id="A0A7X0LS50"/>
<dbReference type="RefSeq" id="WP_185033968.1">
    <property type="nucleotide sequence ID" value="NZ_BNBN01000003.1"/>
</dbReference>
<feature type="chain" id="PRO_5039259593" description="Lipoprotein" evidence="1">
    <location>
        <begin position="20"/>
        <end position="216"/>
    </location>
</feature>
<keyword evidence="1" id="KW-0732">Signal</keyword>
<sequence>MNRRTAAACAVLTLLTLTAACGTEPGDRADGAPARDLADRVCPVVDATAQDLPTQDGTPMNTPEASALAAAVDPPKRGTGANAAYYDVYSDLIVDQPAGRVALCVTDLERGRAWRAAVAKAHPEVDVERLDLYRGRWSKKTLDAAGDRVWRNPKQYAFPLHTLSRDGTKGLTVGTSAEGAKSADFRKQLTENAGGVAVRVEATGPVEALGGDVKRG</sequence>
<protein>
    <recommendedName>
        <fullName evidence="4">Lipoprotein</fullName>
    </recommendedName>
</protein>
<dbReference type="Proteomes" id="UP000540423">
    <property type="component" value="Unassembled WGS sequence"/>
</dbReference>
<dbReference type="EMBL" id="JACHEM010000012">
    <property type="protein sequence ID" value="MBB6438104.1"/>
    <property type="molecule type" value="Genomic_DNA"/>
</dbReference>
<evidence type="ECO:0000256" key="1">
    <source>
        <dbReference type="SAM" id="SignalP"/>
    </source>
</evidence>
<reference evidence="2 3" key="1">
    <citation type="submission" date="2020-08" db="EMBL/GenBank/DDBJ databases">
        <title>Genomic Encyclopedia of Type Strains, Phase IV (KMG-IV): sequencing the most valuable type-strain genomes for metagenomic binning, comparative biology and taxonomic classification.</title>
        <authorList>
            <person name="Goeker M."/>
        </authorList>
    </citation>
    <scope>NUCLEOTIDE SEQUENCE [LARGE SCALE GENOMIC DNA]</scope>
    <source>
        <strain evidence="2 3">DSM 40141</strain>
    </source>
</reference>
<accession>A0A7X0LS50</accession>
<organism evidence="2 3">
    <name type="scientific">Streptomyces candidus</name>
    <dbReference type="NCBI Taxonomy" id="67283"/>
    <lineage>
        <taxon>Bacteria</taxon>
        <taxon>Bacillati</taxon>
        <taxon>Actinomycetota</taxon>
        <taxon>Actinomycetes</taxon>
        <taxon>Kitasatosporales</taxon>
        <taxon>Streptomycetaceae</taxon>
        <taxon>Streptomyces</taxon>
    </lineage>
</organism>
<evidence type="ECO:0000313" key="3">
    <source>
        <dbReference type="Proteomes" id="UP000540423"/>
    </source>
</evidence>
<feature type="signal peptide" evidence="1">
    <location>
        <begin position="1"/>
        <end position="19"/>
    </location>
</feature>
<comment type="caution">
    <text evidence="2">The sequence shown here is derived from an EMBL/GenBank/DDBJ whole genome shotgun (WGS) entry which is preliminary data.</text>
</comment>
<evidence type="ECO:0000313" key="2">
    <source>
        <dbReference type="EMBL" id="MBB6438104.1"/>
    </source>
</evidence>
<gene>
    <name evidence="2" type="ORF">HNQ79_004608</name>
</gene>